<dbReference type="InterPro" id="IPR003399">
    <property type="entry name" value="Mce/MlaD"/>
</dbReference>
<keyword evidence="2" id="KW-1003">Cell membrane</keyword>
<feature type="domain" description="Mce/MlaD" evidence="9">
    <location>
        <begin position="42"/>
        <end position="133"/>
    </location>
</feature>
<evidence type="ECO:0000256" key="5">
    <source>
        <dbReference type="ARBA" id="ARBA00022989"/>
    </source>
</evidence>
<evidence type="ECO:0000256" key="1">
    <source>
        <dbReference type="ARBA" id="ARBA00004533"/>
    </source>
</evidence>
<evidence type="ECO:0000256" key="3">
    <source>
        <dbReference type="ARBA" id="ARBA00022519"/>
    </source>
</evidence>
<evidence type="ECO:0000256" key="2">
    <source>
        <dbReference type="ARBA" id="ARBA00022475"/>
    </source>
</evidence>
<dbReference type="PANTHER" id="PTHR30462:SF2">
    <property type="entry name" value="INTERMEMBRANE TRANSPORT PROTEIN PQIB"/>
    <property type="match status" value="1"/>
</dbReference>
<dbReference type="EMBL" id="FQVF01000003">
    <property type="protein sequence ID" value="SHE59057.1"/>
    <property type="molecule type" value="Genomic_DNA"/>
</dbReference>
<keyword evidence="6 8" id="KW-0472">Membrane</keyword>
<evidence type="ECO:0000256" key="6">
    <source>
        <dbReference type="ARBA" id="ARBA00023136"/>
    </source>
</evidence>
<proteinExistence type="predicted"/>
<gene>
    <name evidence="10" type="ORF">SAMN02745753_00466</name>
</gene>
<evidence type="ECO:0000256" key="4">
    <source>
        <dbReference type="ARBA" id="ARBA00022692"/>
    </source>
</evidence>
<keyword evidence="3" id="KW-0997">Cell inner membrane</keyword>
<keyword evidence="4 8" id="KW-0812">Transmembrane</keyword>
<protein>
    <submittedName>
        <fullName evidence="10">Paraquat-inducible protein B</fullName>
    </submittedName>
</protein>
<name>A0A1M4UQY7_9GAMM</name>
<dbReference type="RefSeq" id="WP_084122099.1">
    <property type="nucleotide sequence ID" value="NZ_FQVF01000003.1"/>
</dbReference>
<dbReference type="Pfam" id="PF02470">
    <property type="entry name" value="MlaD"/>
    <property type="match status" value="3"/>
</dbReference>
<evidence type="ECO:0000259" key="9">
    <source>
        <dbReference type="Pfam" id="PF02470"/>
    </source>
</evidence>
<keyword evidence="5 8" id="KW-1133">Transmembrane helix</keyword>
<feature type="coiled-coil region" evidence="7">
    <location>
        <begin position="440"/>
        <end position="474"/>
    </location>
</feature>
<sequence>MSDPNKQVENMRQVRFNSIWLVPLIALLVAGWMLYQNWSSQGPVITLLAANADGLEIGKTKLKSRNVDVGRVIDIRLSEDYENAIIKVRMNHGTEQMLRDDARFWVVKPRIGKEGVSGLGTLLSGAYIDMTPGMKGRLQTDFTLLSQPPLSTENEGVRLVLSSTEGSKLDVGALVHFRGYEVGYVEKVGFDTEKGAITYRVVIRSPYDALVNSDVQFWMTPGLSFKSSASGFEIRLDSLETFFAGGISFGLPPGRTAGQPVKDMAPFRLFSSRESAANNMFSEFINYVFLFESNISGLTPGAAVEFRGVRIGTVLDVPFNGIPMDSLTSLDTPLIPVRARIEPQRLNSLDTSGAMSLQKWNELIEDRINKGVRASLKIGNYLNGAKVINIDFMKNPPPVTIKEFAGYQIFPTAPDALANIETKVGAILDNVSQVPLNKTFEQLGQTMNEANETLRQLQELSKSVKQLIDKSETQQLPADLAATINELNLTLETYQANGQIGRPLKENMVSLGRALNELQPLLRQLRENPNTLIFDSKPRADVEPKAAK</sequence>
<dbReference type="PANTHER" id="PTHR30462">
    <property type="entry name" value="INTERMEMBRANE TRANSPORT PROTEIN PQIB-RELATED"/>
    <property type="match status" value="1"/>
</dbReference>
<accession>A0A1M4UQY7</accession>
<dbReference type="GO" id="GO:0005886">
    <property type="term" value="C:plasma membrane"/>
    <property type="evidence" value="ECO:0007669"/>
    <property type="project" value="UniProtKB-SubCell"/>
</dbReference>
<reference evidence="11" key="1">
    <citation type="submission" date="2016-11" db="EMBL/GenBank/DDBJ databases">
        <authorList>
            <person name="Varghese N."/>
            <person name="Submissions S."/>
        </authorList>
    </citation>
    <scope>NUCLEOTIDE SEQUENCE [LARGE SCALE GENOMIC DNA]</scope>
    <source>
        <strain evidence="11">DSM 16579</strain>
    </source>
</reference>
<dbReference type="NCBIfam" id="NF008070">
    <property type="entry name" value="PRK10807.1"/>
    <property type="match status" value="1"/>
</dbReference>
<evidence type="ECO:0000313" key="10">
    <source>
        <dbReference type="EMBL" id="SHE59057.1"/>
    </source>
</evidence>
<dbReference type="STRING" id="1122206.SAMN02745753_00466"/>
<dbReference type="InterPro" id="IPR051800">
    <property type="entry name" value="PqiA-PqiB_transport"/>
</dbReference>
<evidence type="ECO:0000256" key="7">
    <source>
        <dbReference type="SAM" id="Coils"/>
    </source>
</evidence>
<dbReference type="Proteomes" id="UP000184517">
    <property type="component" value="Unassembled WGS sequence"/>
</dbReference>
<comment type="subcellular location">
    <subcellularLocation>
        <location evidence="1">Cell inner membrane</location>
    </subcellularLocation>
</comment>
<feature type="domain" description="Mce/MlaD" evidence="9">
    <location>
        <begin position="156"/>
        <end position="216"/>
    </location>
</feature>
<organism evidence="10 11">
    <name type="scientific">Marinomonas polaris DSM 16579</name>
    <dbReference type="NCBI Taxonomy" id="1122206"/>
    <lineage>
        <taxon>Bacteria</taxon>
        <taxon>Pseudomonadati</taxon>
        <taxon>Pseudomonadota</taxon>
        <taxon>Gammaproteobacteria</taxon>
        <taxon>Oceanospirillales</taxon>
        <taxon>Oceanospirillaceae</taxon>
        <taxon>Marinomonas</taxon>
    </lineage>
</organism>
<feature type="transmembrane region" description="Helical" evidence="8">
    <location>
        <begin position="16"/>
        <end position="35"/>
    </location>
</feature>
<dbReference type="AlphaFoldDB" id="A0A1M4UQY7"/>
<evidence type="ECO:0000256" key="8">
    <source>
        <dbReference type="SAM" id="Phobius"/>
    </source>
</evidence>
<evidence type="ECO:0000313" key="11">
    <source>
        <dbReference type="Proteomes" id="UP000184517"/>
    </source>
</evidence>
<keyword evidence="11" id="KW-1185">Reference proteome</keyword>
<feature type="domain" description="Mce/MlaD" evidence="9">
    <location>
        <begin position="293"/>
        <end position="391"/>
    </location>
</feature>
<keyword evidence="7" id="KW-0175">Coiled coil</keyword>
<dbReference type="OrthoDB" id="9806984at2"/>